<dbReference type="InterPro" id="IPR036291">
    <property type="entry name" value="NAD(P)-bd_dom_sf"/>
</dbReference>
<dbReference type="STRING" id="158898.SAMN04488548_136233"/>
<protein>
    <submittedName>
        <fullName evidence="3">Short chain dehydrogenase</fullName>
    </submittedName>
</protein>
<organism evidence="3 4">
    <name type="scientific">Gordonia westfalica</name>
    <dbReference type="NCBI Taxonomy" id="158898"/>
    <lineage>
        <taxon>Bacteria</taxon>
        <taxon>Bacillati</taxon>
        <taxon>Actinomycetota</taxon>
        <taxon>Actinomycetes</taxon>
        <taxon>Mycobacteriales</taxon>
        <taxon>Gordoniaceae</taxon>
        <taxon>Gordonia</taxon>
    </lineage>
</organism>
<evidence type="ECO:0000313" key="4">
    <source>
        <dbReference type="Proteomes" id="UP000183180"/>
    </source>
</evidence>
<dbReference type="PANTHER" id="PTHR43008:SF4">
    <property type="entry name" value="CHAIN DEHYDROGENASE, PUTATIVE (AFU_ORTHOLOGUE AFUA_4G08710)-RELATED"/>
    <property type="match status" value="1"/>
</dbReference>
<dbReference type="PANTHER" id="PTHR43008">
    <property type="entry name" value="BENZIL REDUCTASE"/>
    <property type="match status" value="1"/>
</dbReference>
<name>A0A1H2LFC5_9ACTN</name>
<proteinExistence type="inferred from homology"/>
<dbReference type="AlphaFoldDB" id="A0A1H2LFC5"/>
<dbReference type="InterPro" id="IPR002347">
    <property type="entry name" value="SDR_fam"/>
</dbReference>
<dbReference type="EMBL" id="FNLM01000036">
    <property type="protein sequence ID" value="SDU79542.1"/>
    <property type="molecule type" value="Genomic_DNA"/>
</dbReference>
<evidence type="ECO:0000256" key="1">
    <source>
        <dbReference type="ARBA" id="ARBA00006484"/>
    </source>
</evidence>
<dbReference type="GO" id="GO:0050664">
    <property type="term" value="F:oxidoreductase activity, acting on NAD(P)H, oxygen as acceptor"/>
    <property type="evidence" value="ECO:0007669"/>
    <property type="project" value="TreeGrafter"/>
</dbReference>
<dbReference type="Proteomes" id="UP000183180">
    <property type="component" value="Unassembled WGS sequence"/>
</dbReference>
<keyword evidence="2" id="KW-0560">Oxidoreductase</keyword>
<dbReference type="Pfam" id="PF00106">
    <property type="entry name" value="adh_short"/>
    <property type="match status" value="1"/>
</dbReference>
<gene>
    <name evidence="3" type="ORF">SAMN04488548_136233</name>
</gene>
<dbReference type="CDD" id="cd05233">
    <property type="entry name" value="SDR_c"/>
    <property type="match status" value="1"/>
</dbReference>
<dbReference type="Gene3D" id="3.40.50.720">
    <property type="entry name" value="NAD(P)-binding Rossmann-like Domain"/>
    <property type="match status" value="1"/>
</dbReference>
<evidence type="ECO:0000256" key="2">
    <source>
        <dbReference type="ARBA" id="ARBA00023002"/>
    </source>
</evidence>
<evidence type="ECO:0000313" key="3">
    <source>
        <dbReference type="EMBL" id="SDU79542.1"/>
    </source>
</evidence>
<dbReference type="SUPFAM" id="SSF51735">
    <property type="entry name" value="NAD(P)-binding Rossmann-fold domains"/>
    <property type="match status" value="1"/>
</dbReference>
<dbReference type="PRINTS" id="PR00081">
    <property type="entry name" value="GDHRDH"/>
</dbReference>
<reference evidence="3 4" key="1">
    <citation type="submission" date="2016-10" db="EMBL/GenBank/DDBJ databases">
        <authorList>
            <person name="de Groot N.N."/>
        </authorList>
    </citation>
    <scope>NUCLEOTIDE SEQUENCE [LARGE SCALE GENOMIC DNA]</scope>
    <source>
        <strain evidence="3 4">DSM 44215</strain>
    </source>
</reference>
<sequence>MGTLDGKVALVTGGARGQGLSHAHALAKEGADVVLLDICDQIASVQYGLATEEDLTLAAKSVGALGTQVAEHRADTRSSASLDAAISETVDAFGHIDIVVINHGIWTRGPCGISPRTNGSTPSTST</sequence>
<comment type="similarity">
    <text evidence="1">Belongs to the short-chain dehydrogenases/reductases (SDR) family.</text>
</comment>
<accession>A0A1H2LFC5</accession>